<dbReference type="InterPro" id="IPR048962">
    <property type="entry name" value="ARIH1-like_UBL"/>
</dbReference>
<dbReference type="GeneID" id="9826456"/>
<evidence type="ECO:0000256" key="8">
    <source>
        <dbReference type="ARBA" id="ARBA00022771"/>
    </source>
</evidence>
<dbReference type="Pfam" id="PF21235">
    <property type="entry name" value="UBA_ARI1"/>
    <property type="match status" value="1"/>
</dbReference>
<evidence type="ECO:0000313" key="13">
    <source>
        <dbReference type="Proteomes" id="UP000483820"/>
    </source>
</evidence>
<dbReference type="Pfam" id="PF19422">
    <property type="entry name" value="Ariadne"/>
    <property type="match status" value="1"/>
</dbReference>
<protein>
    <recommendedName>
        <fullName evidence="4">RBR-type E3 ubiquitin transferase</fullName>
        <ecNumber evidence="4">2.3.2.31</ecNumber>
    </recommendedName>
</protein>
<evidence type="ECO:0000313" key="12">
    <source>
        <dbReference type="EMBL" id="KAF1767448.1"/>
    </source>
</evidence>
<dbReference type="InterPro" id="IPR031127">
    <property type="entry name" value="E3_UB_ligase_RBR"/>
</dbReference>
<proteinExistence type="inferred from homology"/>
<dbReference type="CDD" id="cd20343">
    <property type="entry name" value="BRcat_RBR_HHARI-like"/>
    <property type="match status" value="1"/>
</dbReference>
<dbReference type="PROSITE" id="PS51873">
    <property type="entry name" value="TRIAD"/>
    <property type="match status" value="1"/>
</dbReference>
<dbReference type="EMBL" id="WUAV01000002">
    <property type="protein sequence ID" value="KAF1767448.1"/>
    <property type="molecule type" value="Genomic_DNA"/>
</dbReference>
<dbReference type="AlphaFoldDB" id="A0A6A5HHW6"/>
<evidence type="ECO:0000256" key="6">
    <source>
        <dbReference type="ARBA" id="ARBA00022723"/>
    </source>
</evidence>
<evidence type="ECO:0000256" key="4">
    <source>
        <dbReference type="ARBA" id="ARBA00012251"/>
    </source>
</evidence>
<evidence type="ECO:0000256" key="9">
    <source>
        <dbReference type="ARBA" id="ARBA00022786"/>
    </source>
</evidence>
<dbReference type="Proteomes" id="UP000483820">
    <property type="component" value="Chromosome II"/>
</dbReference>
<dbReference type="SUPFAM" id="SSF57850">
    <property type="entry name" value="RING/U-box"/>
    <property type="match status" value="3"/>
</dbReference>
<dbReference type="RefSeq" id="XP_003100123.2">
    <property type="nucleotide sequence ID" value="XM_003100075.2"/>
</dbReference>
<evidence type="ECO:0000256" key="7">
    <source>
        <dbReference type="ARBA" id="ARBA00022737"/>
    </source>
</evidence>
<dbReference type="GO" id="GO:0016567">
    <property type="term" value="P:protein ubiquitination"/>
    <property type="evidence" value="ECO:0007669"/>
    <property type="project" value="InterPro"/>
</dbReference>
<evidence type="ECO:0000259" key="11">
    <source>
        <dbReference type="PROSITE" id="PS51873"/>
    </source>
</evidence>
<comment type="caution">
    <text evidence="12">The sequence shown here is derived from an EMBL/GenBank/DDBJ whole genome shotgun (WGS) entry which is preliminary data.</text>
</comment>
<name>A0A6A5HHW6_CAERE</name>
<evidence type="ECO:0000256" key="5">
    <source>
        <dbReference type="ARBA" id="ARBA00022679"/>
    </source>
</evidence>
<evidence type="ECO:0000256" key="3">
    <source>
        <dbReference type="ARBA" id="ARBA00005884"/>
    </source>
</evidence>
<keyword evidence="6" id="KW-0479">Metal-binding</keyword>
<dbReference type="FunFam" id="3.30.40.10:FF:000019">
    <property type="entry name" value="RBR-type E3 ubiquitin transferase"/>
    <property type="match status" value="1"/>
</dbReference>
<gene>
    <name evidence="12" type="ORF">GCK72_007407</name>
</gene>
<dbReference type="GO" id="GO:0008270">
    <property type="term" value="F:zinc ion binding"/>
    <property type="evidence" value="ECO:0007669"/>
    <property type="project" value="UniProtKB-KW"/>
</dbReference>
<feature type="domain" description="RING-type" evidence="11">
    <location>
        <begin position="91"/>
        <end position="298"/>
    </location>
</feature>
<comment type="catalytic activity">
    <reaction evidence="1">
        <text>[E2 ubiquitin-conjugating enzyme]-S-ubiquitinyl-L-cysteine + [acceptor protein]-L-lysine = [E2 ubiquitin-conjugating enzyme]-L-cysteine + [acceptor protein]-N(6)-ubiquitinyl-L-lysine.</text>
        <dbReference type="EC" id="2.3.2.31"/>
    </reaction>
</comment>
<dbReference type="InterPro" id="IPR013083">
    <property type="entry name" value="Znf_RING/FYVE/PHD"/>
</dbReference>
<dbReference type="Gene3D" id="3.30.40.10">
    <property type="entry name" value="Zinc/RING finger domain, C3HC4 (zinc finger)"/>
    <property type="match status" value="1"/>
</dbReference>
<keyword evidence="7" id="KW-0677">Repeat</keyword>
<keyword evidence="9" id="KW-0833">Ubl conjugation pathway</keyword>
<dbReference type="EC" id="2.3.2.31" evidence="4"/>
<evidence type="ECO:0000256" key="10">
    <source>
        <dbReference type="ARBA" id="ARBA00022833"/>
    </source>
</evidence>
<dbReference type="FunFam" id="1.20.120.1750:FF:000007">
    <property type="entry name" value="RBR-type E3 ubiquitin transferase"/>
    <property type="match status" value="1"/>
</dbReference>
<dbReference type="InterPro" id="IPR044066">
    <property type="entry name" value="TRIAD_supradom"/>
</dbReference>
<evidence type="ECO:0000256" key="2">
    <source>
        <dbReference type="ARBA" id="ARBA00004906"/>
    </source>
</evidence>
<dbReference type="Gene3D" id="1.20.120.1750">
    <property type="match status" value="1"/>
</dbReference>
<evidence type="ECO:0000256" key="1">
    <source>
        <dbReference type="ARBA" id="ARBA00001798"/>
    </source>
</evidence>
<comment type="pathway">
    <text evidence="2">Protein modification; protein ubiquitination.</text>
</comment>
<dbReference type="KEGG" id="crq:GCK72_007407"/>
<dbReference type="Pfam" id="PF01485">
    <property type="entry name" value="IBR"/>
    <property type="match status" value="1"/>
</dbReference>
<reference evidence="12 13" key="1">
    <citation type="submission" date="2019-12" db="EMBL/GenBank/DDBJ databases">
        <title>Chromosome-level assembly of the Caenorhabditis remanei genome.</title>
        <authorList>
            <person name="Teterina A.A."/>
            <person name="Willis J.H."/>
            <person name="Phillips P.C."/>
        </authorList>
    </citation>
    <scope>NUCLEOTIDE SEQUENCE [LARGE SCALE GENOMIC DNA]</scope>
    <source>
        <strain evidence="12 13">PX506</strain>
        <tissue evidence="12">Whole organism</tissue>
    </source>
</reference>
<keyword evidence="8" id="KW-0863">Zinc-finger</keyword>
<dbReference type="Pfam" id="PF22605">
    <property type="entry name" value="IBR_2"/>
    <property type="match status" value="1"/>
</dbReference>
<sequence>MSSDDDMYDDDSFEQETVDDQILDREGLKSDMEEVIASVQETIQVTKGVCRILLQNHKWNQEALIDKFYDSADLETFLSAANIPLHTPSSADGECDICCDMAPLTGLSCAHMACSQCWKAYLTEKIKEGQSEIECMAPKCQLIIPDEQVVKCISDDTKVLDTYHRVILNNYVKTNVYLEWCPGIDCGKAVKGSTCDPHLIVCTCGTRFCFACSNDWHEPVDCRQMKLWVKKCGESSETATWIIENTKDCPKCLTSIQKNGGCNYIRCTNPKCGYQFCWICMNAWSVHANAWYNCNSFDQAAENNRSQFRNNHDRYLFFYNRYRTHEQSLKMEERLIAKMNMKMEQMQNHSMTWTEVQFLREAVNVLSLARRTMMFTYVFAYFLRKNNHSMMFETNQKDMEMATEQLSGFLEQDLEGENLKTLKLKVQDKCRYVEQRRNALLNHCKEGIEQDVWKFIE</sequence>
<dbReference type="GO" id="GO:0061630">
    <property type="term" value="F:ubiquitin protein ligase activity"/>
    <property type="evidence" value="ECO:0007669"/>
    <property type="project" value="UniProtKB-EC"/>
</dbReference>
<dbReference type="InterPro" id="IPR002867">
    <property type="entry name" value="IBR_dom"/>
</dbReference>
<dbReference type="CTD" id="9826456"/>
<keyword evidence="5" id="KW-0808">Transferase</keyword>
<organism evidence="12 13">
    <name type="scientific">Caenorhabditis remanei</name>
    <name type="common">Caenorhabditis vulgaris</name>
    <dbReference type="NCBI Taxonomy" id="31234"/>
    <lineage>
        <taxon>Eukaryota</taxon>
        <taxon>Metazoa</taxon>
        <taxon>Ecdysozoa</taxon>
        <taxon>Nematoda</taxon>
        <taxon>Chromadorea</taxon>
        <taxon>Rhabditida</taxon>
        <taxon>Rhabditina</taxon>
        <taxon>Rhabditomorpha</taxon>
        <taxon>Rhabditoidea</taxon>
        <taxon>Rhabditidae</taxon>
        <taxon>Peloderinae</taxon>
        <taxon>Caenorhabditis</taxon>
    </lineage>
</organism>
<comment type="similarity">
    <text evidence="3">Belongs to the RBR family. Ariadne subfamily.</text>
</comment>
<dbReference type="InterPro" id="IPR045840">
    <property type="entry name" value="Ariadne"/>
</dbReference>
<dbReference type="SMART" id="SM00647">
    <property type="entry name" value="IBR"/>
    <property type="match status" value="2"/>
</dbReference>
<dbReference type="PANTHER" id="PTHR11685">
    <property type="entry name" value="RBR FAMILY RING FINGER AND IBR DOMAIN-CONTAINING"/>
    <property type="match status" value="1"/>
</dbReference>
<dbReference type="InterPro" id="IPR054694">
    <property type="entry name" value="Parkin-like_IBR"/>
</dbReference>
<accession>A0A6A5HHW6</accession>
<keyword evidence="10" id="KW-0862">Zinc</keyword>